<feature type="compositionally biased region" description="Polar residues" evidence="1">
    <location>
        <begin position="342"/>
        <end position="360"/>
    </location>
</feature>
<feature type="compositionally biased region" description="Polar residues" evidence="1">
    <location>
        <begin position="290"/>
        <end position="309"/>
    </location>
</feature>
<evidence type="ECO:0000256" key="2">
    <source>
        <dbReference type="SAM" id="Phobius"/>
    </source>
</evidence>
<feature type="region of interest" description="Disordered" evidence="1">
    <location>
        <begin position="392"/>
        <end position="468"/>
    </location>
</feature>
<dbReference type="EMBL" id="MCFI01000001">
    <property type="protein sequence ID" value="ORY87959.1"/>
    <property type="molecule type" value="Genomic_DNA"/>
</dbReference>
<gene>
    <name evidence="3" type="ORF">BCR37DRAFT_385208</name>
</gene>
<feature type="transmembrane region" description="Helical" evidence="2">
    <location>
        <begin position="84"/>
        <end position="108"/>
    </location>
</feature>
<keyword evidence="2" id="KW-0472">Membrane</keyword>
<evidence type="ECO:0000313" key="3">
    <source>
        <dbReference type="EMBL" id="ORY87959.1"/>
    </source>
</evidence>
<organism evidence="3 4">
    <name type="scientific">Protomyces lactucae-debilis</name>
    <dbReference type="NCBI Taxonomy" id="2754530"/>
    <lineage>
        <taxon>Eukaryota</taxon>
        <taxon>Fungi</taxon>
        <taxon>Dikarya</taxon>
        <taxon>Ascomycota</taxon>
        <taxon>Taphrinomycotina</taxon>
        <taxon>Taphrinomycetes</taxon>
        <taxon>Taphrinales</taxon>
        <taxon>Protomycetaceae</taxon>
        <taxon>Protomyces</taxon>
    </lineage>
</organism>
<feature type="region of interest" description="Disordered" evidence="1">
    <location>
        <begin position="290"/>
        <end position="323"/>
    </location>
</feature>
<feature type="compositionally biased region" description="Basic residues" evidence="1">
    <location>
        <begin position="312"/>
        <end position="322"/>
    </location>
</feature>
<dbReference type="Proteomes" id="UP000193685">
    <property type="component" value="Unassembled WGS sequence"/>
</dbReference>
<dbReference type="RefSeq" id="XP_040728454.1">
    <property type="nucleotide sequence ID" value="XM_040870331.1"/>
</dbReference>
<dbReference type="GeneID" id="63786930"/>
<evidence type="ECO:0000256" key="1">
    <source>
        <dbReference type="SAM" id="MobiDB-lite"/>
    </source>
</evidence>
<feature type="region of interest" description="Disordered" evidence="1">
    <location>
        <begin position="219"/>
        <end position="253"/>
    </location>
</feature>
<dbReference type="AlphaFoldDB" id="A0A1Y2FVH2"/>
<feature type="compositionally biased region" description="Low complexity" evidence="1">
    <location>
        <begin position="225"/>
        <end position="238"/>
    </location>
</feature>
<feature type="transmembrane region" description="Helical" evidence="2">
    <location>
        <begin position="120"/>
        <end position="139"/>
    </location>
</feature>
<feature type="region of interest" description="Disordered" evidence="1">
    <location>
        <begin position="342"/>
        <end position="370"/>
    </location>
</feature>
<evidence type="ECO:0000313" key="4">
    <source>
        <dbReference type="Proteomes" id="UP000193685"/>
    </source>
</evidence>
<keyword evidence="4" id="KW-1185">Reference proteome</keyword>
<sequence length="488" mass="53308">MLRVQLSSFIFSILCRTTAQLGVLTCARSHGFPSQYLPRVQKLAHKVAIVVIVALSTLSITTYTSDHAYRTILDITVSVYQRLLYTRLACETVCGLLTCLFCVCQLVLPRRAQDADAQLFRQLCLLSLALLVALGCGIAGNVQVRAGVQHIFKMLQVNLTLIVSLLLPVAAERMSRLGRPRLAGTPSPQPWLSDPLSLIRQHTSYRGVQSSVRIPPAPSLGAFVSDSTDSSPRSRTNPVESSLGSSIHQREREADTIRNLSQLHQATRQSSIHPMRLRLDDTLTAEQSEFSVSNSRVNSSQPSRLSNGFGSRPRRHTVHAAGRRAPIYPMVDLRRSSYYSAATPSPINPGSISAGSSQEGSDPAASSAVTADSDISALIRQNFRLALTLHKSDKRASRSTLKDQTRSMHTASEVTADSPAVDGDEGREKAGQNLAPLVTPWQPLRPHSVDLPRRDENASSKSDARLSWAPDVEALLSDHQMADKRGRT</sequence>
<keyword evidence="2" id="KW-1133">Transmembrane helix</keyword>
<comment type="caution">
    <text evidence="3">The sequence shown here is derived from an EMBL/GenBank/DDBJ whole genome shotgun (WGS) entry which is preliminary data.</text>
</comment>
<protein>
    <submittedName>
        <fullName evidence="3">Uncharacterized protein</fullName>
    </submittedName>
</protein>
<feature type="compositionally biased region" description="Basic and acidic residues" evidence="1">
    <location>
        <begin position="392"/>
        <end position="406"/>
    </location>
</feature>
<keyword evidence="2" id="KW-0812">Transmembrane</keyword>
<reference evidence="3 4" key="1">
    <citation type="submission" date="2016-07" db="EMBL/GenBank/DDBJ databases">
        <title>Pervasive Adenine N6-methylation of Active Genes in Fungi.</title>
        <authorList>
            <consortium name="DOE Joint Genome Institute"/>
            <person name="Mondo S.J."/>
            <person name="Dannebaum R.O."/>
            <person name="Kuo R.C."/>
            <person name="Labutti K."/>
            <person name="Haridas S."/>
            <person name="Kuo A."/>
            <person name="Salamov A."/>
            <person name="Ahrendt S.R."/>
            <person name="Lipzen A."/>
            <person name="Sullivan W."/>
            <person name="Andreopoulos W.B."/>
            <person name="Clum A."/>
            <person name="Lindquist E."/>
            <person name="Daum C."/>
            <person name="Ramamoorthy G.K."/>
            <person name="Gryganskyi A."/>
            <person name="Culley D."/>
            <person name="Magnuson J.K."/>
            <person name="James T.Y."/>
            <person name="O'Malley M.A."/>
            <person name="Stajich J.E."/>
            <person name="Spatafora J.W."/>
            <person name="Visel A."/>
            <person name="Grigoriev I.V."/>
        </authorList>
    </citation>
    <scope>NUCLEOTIDE SEQUENCE [LARGE SCALE GENOMIC DNA]</scope>
    <source>
        <strain evidence="3 4">12-1054</strain>
    </source>
</reference>
<feature type="transmembrane region" description="Helical" evidence="2">
    <location>
        <begin position="43"/>
        <end position="63"/>
    </location>
</feature>
<accession>A0A1Y2FVH2</accession>
<name>A0A1Y2FVH2_PROLT</name>
<proteinExistence type="predicted"/>
<feature type="compositionally biased region" description="Basic and acidic residues" evidence="1">
    <location>
        <begin position="447"/>
        <end position="464"/>
    </location>
</feature>